<dbReference type="Proteomes" id="UP000237000">
    <property type="component" value="Unassembled WGS sequence"/>
</dbReference>
<keyword evidence="2" id="KW-1185">Reference proteome</keyword>
<sequence length="177" mass="19437">MGKIQEAGCNGLGVLISHMIENKLKLILSLKLGSYFALLLSALVQVLKEFSPVIILHIGISFADARLRIYTYSDVAKRPRWTNSTGFKNLDRRLDIDSIKIISVQFPGDVPNSMLPLFRTLSSGDSSCMNHARTAPMSPGKPSHQQCAHINMSTGFVLSWALKRNGSHSRPVCTGVV</sequence>
<protein>
    <submittedName>
        <fullName evidence="1">Uncharacterized protein</fullName>
    </submittedName>
</protein>
<dbReference type="EMBL" id="JXTC01000550">
    <property type="protein sequence ID" value="PON46646.1"/>
    <property type="molecule type" value="Genomic_DNA"/>
</dbReference>
<dbReference type="AlphaFoldDB" id="A0A2P5BD03"/>
<gene>
    <name evidence="1" type="ORF">TorRG33x02_325460</name>
</gene>
<accession>A0A2P5BD03</accession>
<comment type="caution">
    <text evidence="1">The sequence shown here is derived from an EMBL/GenBank/DDBJ whole genome shotgun (WGS) entry which is preliminary data.</text>
</comment>
<organism evidence="1 2">
    <name type="scientific">Trema orientale</name>
    <name type="common">Charcoal tree</name>
    <name type="synonym">Celtis orientalis</name>
    <dbReference type="NCBI Taxonomy" id="63057"/>
    <lineage>
        <taxon>Eukaryota</taxon>
        <taxon>Viridiplantae</taxon>
        <taxon>Streptophyta</taxon>
        <taxon>Embryophyta</taxon>
        <taxon>Tracheophyta</taxon>
        <taxon>Spermatophyta</taxon>
        <taxon>Magnoliopsida</taxon>
        <taxon>eudicotyledons</taxon>
        <taxon>Gunneridae</taxon>
        <taxon>Pentapetalae</taxon>
        <taxon>rosids</taxon>
        <taxon>fabids</taxon>
        <taxon>Rosales</taxon>
        <taxon>Cannabaceae</taxon>
        <taxon>Trema</taxon>
    </lineage>
</organism>
<evidence type="ECO:0000313" key="2">
    <source>
        <dbReference type="Proteomes" id="UP000237000"/>
    </source>
</evidence>
<name>A0A2P5BD03_TREOI</name>
<evidence type="ECO:0000313" key="1">
    <source>
        <dbReference type="EMBL" id="PON46646.1"/>
    </source>
</evidence>
<proteinExistence type="predicted"/>
<reference evidence="2" key="1">
    <citation type="submission" date="2016-06" db="EMBL/GenBank/DDBJ databases">
        <title>Parallel loss of symbiosis genes in relatives of nitrogen-fixing non-legume Parasponia.</title>
        <authorList>
            <person name="Van Velzen R."/>
            <person name="Holmer R."/>
            <person name="Bu F."/>
            <person name="Rutten L."/>
            <person name="Van Zeijl A."/>
            <person name="Liu W."/>
            <person name="Santuari L."/>
            <person name="Cao Q."/>
            <person name="Sharma T."/>
            <person name="Shen D."/>
            <person name="Roswanjaya Y."/>
            <person name="Wardhani T."/>
            <person name="Kalhor M.S."/>
            <person name="Jansen J."/>
            <person name="Van den Hoogen J."/>
            <person name="Gungor B."/>
            <person name="Hartog M."/>
            <person name="Hontelez J."/>
            <person name="Verver J."/>
            <person name="Yang W.-C."/>
            <person name="Schijlen E."/>
            <person name="Repin R."/>
            <person name="Schilthuizen M."/>
            <person name="Schranz E."/>
            <person name="Heidstra R."/>
            <person name="Miyata K."/>
            <person name="Fedorova E."/>
            <person name="Kohlen W."/>
            <person name="Bisseling T."/>
            <person name="Smit S."/>
            <person name="Geurts R."/>
        </authorList>
    </citation>
    <scope>NUCLEOTIDE SEQUENCE [LARGE SCALE GENOMIC DNA]</scope>
    <source>
        <strain evidence="2">cv. RG33-2</strain>
    </source>
</reference>
<dbReference type="InParanoid" id="A0A2P5BD03"/>